<dbReference type="Pfam" id="PF13569">
    <property type="entry name" value="DUF4132"/>
    <property type="match status" value="1"/>
</dbReference>
<dbReference type="EMBL" id="VUYU01000019">
    <property type="protein sequence ID" value="NHZ36606.1"/>
    <property type="molecule type" value="Genomic_DNA"/>
</dbReference>
<dbReference type="RefSeq" id="WP_167228718.1">
    <property type="nucleotide sequence ID" value="NZ_VUYU01000019.1"/>
</dbReference>
<dbReference type="Proteomes" id="UP000785613">
    <property type="component" value="Unassembled WGS sequence"/>
</dbReference>
<feature type="domain" description="DUF4132" evidence="1">
    <location>
        <begin position="872"/>
        <end position="1059"/>
    </location>
</feature>
<sequence length="1144" mass="123348">MMRQSDTSGAVAPWLDVGPLVDIPAALAAEALPSRRFPGPAPHPDTDAIWDRFIPAARRHCVLDPAGSDDQQLVREAAARIANGERRGSPACDAVLLAVERHLNFPYLPLIDGASLIDVLVADRGLPHALEALIGMEGTAIEMTRAGYGVRAASDQRGFLCNDTYDPTELTLRSYLALAPDDVWEECVRLSLAATERLYTCRRPLLAALLPDAPQIADAIALTLQPPPSYYGLDWLAQYGWLLAYCGSPEARKAIRQWRRTCHDADFGFCRSRQALVTIVRDRGVDAVEALRLGAMHEEAAATALACIGTTESLTILAQACDHGEAQCARFALAAARWPQAAIAVLSELIARDHCGPARARRFLAALVKQHATGVAAYQPWLSPRAWKVLSDAAAHYLSVRDIADACDLPRILANPPWTTAAKKAAPALALASLPLAPAMRWSEQERAQLRKQARYTVMSYKSEPDPLVPAGASADADATTIIAAWLACLAGGRHLDDAARMIADLPAPLNAQVWNAVAQVEVNLPGYAIAVLGLEGLPGLVSMVERRPAQDLAYAHHFAAVELAAPVARVWATLKRKELRASAGKWLLSNPEHAACGLIAAALGKPGAARNQARGALRLLDAAGHRALLLDVASRYGKAAVTSAMGAMLDEDPLDLHPAKIASLPSFWTPQLWTRPLLASNGKALPDATLDTIGAMLRFPHADGVYAGVAVLKEACTPDSLADFAWELFRAWVEDGAQPKENWAFFALGLIGNDDSARRLTPLLRAWPGQQLSARAIAGLDVLALIGSDTALMLLNGIAQKVKFKALQERAREKIAVIADARGLSAEELEDRLAPDLDLDEQGVLLLDFGPRQFRVGFDETLKPWVRDTGGTRLPDLPKPKKTDDPALAAAAHKRYTLLKKDARTIAAQQVLRLEIAMCAQRRWQRQVFVDFLAHHPLLRHLVQRLVWGVYSVAGDALLACFRVAPDGTFTTANDDAVDLPPHDAGKIGIVHALDLPAADADAFARLFADYELLQPFAQIGRDTHRLGDAEAGQEALARWDGTVVPSGLVMGLVNKGWRRGPVRDGGAIRTFTKALDGEHLAELHITPGLIAGLTGEYPQQTLGEVRVGRGDNWGCIGQPVALSSLDPVTASELIRDMHNLCA</sequence>
<proteinExistence type="predicted"/>
<comment type="caution">
    <text evidence="2">The sequence shown here is derived from an EMBL/GenBank/DDBJ whole genome shotgun (WGS) entry which is preliminary data.</text>
</comment>
<keyword evidence="3" id="KW-1185">Reference proteome</keyword>
<gene>
    <name evidence="2" type="ORF">F0185_23865</name>
</gene>
<dbReference type="InterPro" id="IPR025406">
    <property type="entry name" value="DUF4132"/>
</dbReference>
<reference evidence="2 3" key="1">
    <citation type="submission" date="2019-09" db="EMBL/GenBank/DDBJ databases">
        <title>Taxonomy of Antarctic Massilia spp.: description of Massilia rubra sp. nov., Massilia aquatica sp. nov., Massilia mucilaginosa sp. nov., Massilia frigida sp. nov. isolated from streams, lakes and regoliths.</title>
        <authorList>
            <person name="Holochova P."/>
            <person name="Sedlacek I."/>
            <person name="Kralova S."/>
            <person name="Maslanova I."/>
            <person name="Busse H.-J."/>
            <person name="Stankova E."/>
            <person name="Vrbovska V."/>
            <person name="Kovarovic V."/>
            <person name="Bartak M."/>
            <person name="Svec P."/>
            <person name="Pantucek R."/>
        </authorList>
    </citation>
    <scope>NUCLEOTIDE SEQUENCE [LARGE SCALE GENOMIC DNA]</scope>
    <source>
        <strain evidence="2 3">CCM 8692</strain>
    </source>
</reference>
<protein>
    <submittedName>
        <fullName evidence="2">DUF4132 domain-containing protein</fullName>
    </submittedName>
</protein>
<evidence type="ECO:0000259" key="1">
    <source>
        <dbReference type="Pfam" id="PF13569"/>
    </source>
</evidence>
<accession>A0ABX0M2Z6</accession>
<evidence type="ECO:0000313" key="2">
    <source>
        <dbReference type="EMBL" id="NHZ36606.1"/>
    </source>
</evidence>
<organism evidence="2 3">
    <name type="scientific">Massilia rubra</name>
    <dbReference type="NCBI Taxonomy" id="2607910"/>
    <lineage>
        <taxon>Bacteria</taxon>
        <taxon>Pseudomonadati</taxon>
        <taxon>Pseudomonadota</taxon>
        <taxon>Betaproteobacteria</taxon>
        <taxon>Burkholderiales</taxon>
        <taxon>Oxalobacteraceae</taxon>
        <taxon>Telluria group</taxon>
        <taxon>Massilia</taxon>
    </lineage>
</organism>
<evidence type="ECO:0000313" key="3">
    <source>
        <dbReference type="Proteomes" id="UP000785613"/>
    </source>
</evidence>
<name>A0ABX0M2Z6_9BURK</name>